<organism evidence="2 3">
    <name type="scientific">Ceriporiopsis subvermispora (strain B)</name>
    <name type="common">White-rot fungus</name>
    <name type="synonym">Gelatoporia subvermispora</name>
    <dbReference type="NCBI Taxonomy" id="914234"/>
    <lineage>
        <taxon>Eukaryota</taxon>
        <taxon>Fungi</taxon>
        <taxon>Dikarya</taxon>
        <taxon>Basidiomycota</taxon>
        <taxon>Agaricomycotina</taxon>
        <taxon>Agaricomycetes</taxon>
        <taxon>Polyporales</taxon>
        <taxon>Gelatoporiaceae</taxon>
        <taxon>Gelatoporia</taxon>
    </lineage>
</organism>
<name>M2RAV5_CERS8</name>
<dbReference type="PANTHER" id="PTHR48125">
    <property type="entry name" value="LP07818P1"/>
    <property type="match status" value="1"/>
</dbReference>
<feature type="region of interest" description="Disordered" evidence="1">
    <location>
        <begin position="393"/>
        <end position="512"/>
    </location>
</feature>
<feature type="compositionally biased region" description="Basic residues" evidence="1">
    <location>
        <begin position="396"/>
        <end position="413"/>
    </location>
</feature>
<sequence>MSTTYANTTLSESAKPSKPRKISRQLTGSSSRITNSPKKPRLDISAVTPTRPPAPRANTPRKDRGVGVGDNGRIATPSKADIWKWTLRKDAIAKCFVKDALEMRENSPHDTDFFWLGRVPCRTVQFVGMLVGVLVQEKRIVYTLDDGTAVIDCIHKHQFAASSPVKQTSSRYPRPAISRRPQGTSSPTKPVGYASACASPHKSVLASPAGPVAGPSKSTLATEPPGLKPVAWVGAVVKVTGRVIKRFEDRIAMVDEIEQCPTVNDEPSHWLAVLELHHNVYFNDTLGPFVIPSPPPRPAQPIGQGARARNAAATQDTTTVSVTAVGDNTTTAFTSTVFEPQTPSASSAYSADSPSRLSNTQSPHPRLRHPARIHSRELSANTFRIYLNNYMLRAPPPRRSHTRVLSRSPRSRQRSVSPTPLPRNSQLTNTALPTLGLSAPASSARSATAASGRRSTRVVSEETPRAMKTWSMEQTPRAASSSFSLPALTSLGDTDVEESGEEEEGDEDGDMMYGFTLSHLRRVPELALLARRVVDAEARRRIREERERERNSKKESRGLDSKPSISRDKAKGKGKAVDPPEPRGRKIKRLFRFALRQLYDEGAIVLWDGPVHRMPLPEETAALWRSAEGSTSSRSSRRPIPEEEEGDVPSDAPPGEESYVPLTPQYLLSILEGLIDAHIADAARRLDGKRSKTTLEALVDPQGPPPGPTAEELLRSLKRDERWARVGSWAVETALKDGEEAGRVWNVGKGSWERCV</sequence>
<evidence type="ECO:0000313" key="3">
    <source>
        <dbReference type="Proteomes" id="UP000016930"/>
    </source>
</evidence>
<gene>
    <name evidence="2" type="ORF">CERSUDRAFT_96660</name>
</gene>
<evidence type="ECO:0000256" key="1">
    <source>
        <dbReference type="SAM" id="MobiDB-lite"/>
    </source>
</evidence>
<feature type="region of interest" description="Disordered" evidence="1">
    <location>
        <begin position="164"/>
        <end position="195"/>
    </location>
</feature>
<feature type="region of interest" description="Disordered" evidence="1">
    <location>
        <begin position="543"/>
        <end position="583"/>
    </location>
</feature>
<reference evidence="2 3" key="1">
    <citation type="journal article" date="2012" name="Proc. Natl. Acad. Sci. U.S.A.">
        <title>Comparative genomics of Ceriporiopsis subvermispora and Phanerochaete chrysosporium provide insight into selective ligninolysis.</title>
        <authorList>
            <person name="Fernandez-Fueyo E."/>
            <person name="Ruiz-Duenas F.J."/>
            <person name="Ferreira P."/>
            <person name="Floudas D."/>
            <person name="Hibbett D.S."/>
            <person name="Canessa P."/>
            <person name="Larrondo L.F."/>
            <person name="James T.Y."/>
            <person name="Seelenfreund D."/>
            <person name="Lobos S."/>
            <person name="Polanco R."/>
            <person name="Tello M."/>
            <person name="Honda Y."/>
            <person name="Watanabe T."/>
            <person name="Watanabe T."/>
            <person name="Ryu J.S."/>
            <person name="Kubicek C.P."/>
            <person name="Schmoll M."/>
            <person name="Gaskell J."/>
            <person name="Hammel K.E."/>
            <person name="St John F.J."/>
            <person name="Vanden Wymelenberg A."/>
            <person name="Sabat G."/>
            <person name="Splinter BonDurant S."/>
            <person name="Syed K."/>
            <person name="Yadav J.S."/>
            <person name="Doddapaneni H."/>
            <person name="Subramanian V."/>
            <person name="Lavin J.L."/>
            <person name="Oguiza J.A."/>
            <person name="Perez G."/>
            <person name="Pisabarro A.G."/>
            <person name="Ramirez L."/>
            <person name="Santoyo F."/>
            <person name="Master E."/>
            <person name="Coutinho P.M."/>
            <person name="Henrissat B."/>
            <person name="Lombard V."/>
            <person name="Magnuson J.K."/>
            <person name="Kuees U."/>
            <person name="Hori C."/>
            <person name="Igarashi K."/>
            <person name="Samejima M."/>
            <person name="Held B.W."/>
            <person name="Barry K.W."/>
            <person name="LaButti K.M."/>
            <person name="Lapidus A."/>
            <person name="Lindquist E.A."/>
            <person name="Lucas S.M."/>
            <person name="Riley R."/>
            <person name="Salamov A.A."/>
            <person name="Hoffmeister D."/>
            <person name="Schwenk D."/>
            <person name="Hadar Y."/>
            <person name="Yarden O."/>
            <person name="de Vries R.P."/>
            <person name="Wiebenga A."/>
            <person name="Stenlid J."/>
            <person name="Eastwood D."/>
            <person name="Grigoriev I.V."/>
            <person name="Berka R.M."/>
            <person name="Blanchette R.A."/>
            <person name="Kersten P."/>
            <person name="Martinez A.T."/>
            <person name="Vicuna R."/>
            <person name="Cullen D."/>
        </authorList>
    </citation>
    <scope>NUCLEOTIDE SEQUENCE [LARGE SCALE GENOMIC DNA]</scope>
    <source>
        <strain evidence="2 3">B</strain>
    </source>
</reference>
<feature type="region of interest" description="Disordered" evidence="1">
    <location>
        <begin position="334"/>
        <end position="375"/>
    </location>
</feature>
<keyword evidence="3" id="KW-1185">Reference proteome</keyword>
<dbReference type="Gene3D" id="2.40.50.140">
    <property type="entry name" value="Nucleic acid-binding proteins"/>
    <property type="match status" value="1"/>
</dbReference>
<feature type="compositionally biased region" description="Low complexity" evidence="1">
    <location>
        <begin position="438"/>
        <end position="453"/>
    </location>
</feature>
<feature type="compositionally biased region" description="Low complexity" evidence="1">
    <location>
        <begin position="344"/>
        <end position="358"/>
    </location>
</feature>
<feature type="compositionally biased region" description="Low complexity" evidence="1">
    <location>
        <begin position="625"/>
        <end position="634"/>
    </location>
</feature>
<dbReference type="PANTHER" id="PTHR48125:SF12">
    <property type="entry name" value="AT HOOK TRANSCRIPTION FACTOR FAMILY-RELATED"/>
    <property type="match status" value="1"/>
</dbReference>
<feature type="region of interest" description="Disordered" evidence="1">
    <location>
        <begin position="623"/>
        <end position="659"/>
    </location>
</feature>
<dbReference type="HOGENOM" id="CLU_019576_0_0_1"/>
<dbReference type="OrthoDB" id="77828at2759"/>
<accession>M2RAV5</accession>
<dbReference type="EMBL" id="KB445800">
    <property type="protein sequence ID" value="EMD35547.1"/>
    <property type="molecule type" value="Genomic_DNA"/>
</dbReference>
<feature type="compositionally biased region" description="Polar residues" evidence="1">
    <location>
        <begin position="1"/>
        <end position="14"/>
    </location>
</feature>
<feature type="compositionally biased region" description="Polar residues" evidence="1">
    <location>
        <begin position="422"/>
        <end position="432"/>
    </location>
</feature>
<dbReference type="InterPro" id="IPR012340">
    <property type="entry name" value="NA-bd_OB-fold"/>
</dbReference>
<dbReference type="Proteomes" id="UP000016930">
    <property type="component" value="Unassembled WGS sequence"/>
</dbReference>
<dbReference type="SUPFAM" id="SSF50249">
    <property type="entry name" value="Nucleic acid-binding proteins"/>
    <property type="match status" value="1"/>
</dbReference>
<evidence type="ECO:0000313" key="2">
    <source>
        <dbReference type="EMBL" id="EMD35547.1"/>
    </source>
</evidence>
<feature type="compositionally biased region" description="Polar residues" evidence="1">
    <location>
        <begin position="471"/>
        <end position="484"/>
    </location>
</feature>
<dbReference type="STRING" id="914234.M2RAV5"/>
<proteinExistence type="predicted"/>
<evidence type="ECO:0008006" key="4">
    <source>
        <dbReference type="Google" id="ProtNLM"/>
    </source>
</evidence>
<feature type="compositionally biased region" description="Polar residues" evidence="1">
    <location>
        <begin position="334"/>
        <end position="343"/>
    </location>
</feature>
<feature type="region of interest" description="Disordered" evidence="1">
    <location>
        <begin position="1"/>
        <end position="73"/>
    </location>
</feature>
<feature type="compositionally biased region" description="Acidic residues" evidence="1">
    <location>
        <begin position="494"/>
        <end position="510"/>
    </location>
</feature>
<protein>
    <recommendedName>
        <fullName evidence="4">CST complex subunit Stn1 N-terminal domain-containing protein</fullName>
    </recommendedName>
</protein>
<feature type="compositionally biased region" description="Polar residues" evidence="1">
    <location>
        <begin position="24"/>
        <end position="37"/>
    </location>
</feature>
<dbReference type="AlphaFoldDB" id="M2RAV5"/>
<feature type="region of interest" description="Disordered" evidence="1">
    <location>
        <begin position="293"/>
        <end position="319"/>
    </location>
</feature>